<dbReference type="InterPro" id="IPR002905">
    <property type="entry name" value="Trm1"/>
</dbReference>
<dbReference type="InterPro" id="IPR029063">
    <property type="entry name" value="SAM-dependent_MTases_sf"/>
</dbReference>
<feature type="compositionally biased region" description="Gly residues" evidence="11">
    <location>
        <begin position="1253"/>
        <end position="1267"/>
    </location>
</feature>
<comment type="similarity">
    <text evidence="10">Belongs to the class I-like SAM-binding methyltransferase superfamily. Trm1 family.</text>
</comment>
<evidence type="ECO:0000256" key="11">
    <source>
        <dbReference type="SAM" id="MobiDB-lite"/>
    </source>
</evidence>
<dbReference type="Gene3D" id="3.30.200.20">
    <property type="entry name" value="Phosphorylase Kinase, domain 1"/>
    <property type="match status" value="1"/>
</dbReference>
<organism evidence="12 13">
    <name type="scientific">Mesorhabditis belari</name>
    <dbReference type="NCBI Taxonomy" id="2138241"/>
    <lineage>
        <taxon>Eukaryota</taxon>
        <taxon>Metazoa</taxon>
        <taxon>Ecdysozoa</taxon>
        <taxon>Nematoda</taxon>
        <taxon>Chromadorea</taxon>
        <taxon>Rhabditida</taxon>
        <taxon>Rhabditina</taxon>
        <taxon>Rhabditomorpha</taxon>
        <taxon>Rhabditoidea</taxon>
        <taxon>Rhabditidae</taxon>
        <taxon>Mesorhabditinae</taxon>
        <taxon>Mesorhabditis</taxon>
    </lineage>
</organism>
<evidence type="ECO:0000256" key="7">
    <source>
        <dbReference type="ARBA" id="ARBA00039099"/>
    </source>
</evidence>
<dbReference type="PANTHER" id="PTHR10631:SF3">
    <property type="entry name" value="TRNA (GUANINE(26)-N(2))-DIMETHYLTRANSFERASE"/>
    <property type="match status" value="1"/>
</dbReference>
<dbReference type="FunFam" id="3.30.56.70:FF:000001">
    <property type="entry name" value="tRNA (guanine(26)-N(2))-dimethyltransferase"/>
    <property type="match status" value="1"/>
</dbReference>
<keyword evidence="12" id="KW-1185">Reference proteome</keyword>
<dbReference type="Pfam" id="PF02005">
    <property type="entry name" value="TRM"/>
    <property type="match status" value="1"/>
</dbReference>
<dbReference type="WBParaSite" id="MBELARI_LOCUS14907">
    <property type="protein sequence ID" value="MBELARI_LOCUS14907"/>
    <property type="gene ID" value="MBELARI_LOCUS14907"/>
</dbReference>
<dbReference type="GO" id="GO:0002940">
    <property type="term" value="P:tRNA N2-guanine methylation"/>
    <property type="evidence" value="ECO:0007669"/>
    <property type="project" value="TreeGrafter"/>
</dbReference>
<evidence type="ECO:0000256" key="4">
    <source>
        <dbReference type="ARBA" id="ARBA00022691"/>
    </source>
</evidence>
<reference evidence="13" key="1">
    <citation type="submission" date="2024-02" db="UniProtKB">
        <authorList>
            <consortium name="WormBaseParasite"/>
        </authorList>
    </citation>
    <scope>IDENTIFICATION</scope>
</reference>
<comment type="catalytic activity">
    <reaction evidence="8">
        <text>guanosine(26) in tRNA + 2 S-adenosyl-L-methionine = N(2)-dimethylguanosine(26) in tRNA + 2 S-adenosyl-L-homocysteine + 2 H(+)</text>
        <dbReference type="Rhea" id="RHEA:43140"/>
        <dbReference type="Rhea" id="RHEA-COMP:10359"/>
        <dbReference type="Rhea" id="RHEA-COMP:10360"/>
        <dbReference type="ChEBI" id="CHEBI:15378"/>
        <dbReference type="ChEBI" id="CHEBI:57856"/>
        <dbReference type="ChEBI" id="CHEBI:59789"/>
        <dbReference type="ChEBI" id="CHEBI:74269"/>
        <dbReference type="ChEBI" id="CHEBI:74513"/>
        <dbReference type="EC" id="2.1.1.216"/>
    </reaction>
</comment>
<dbReference type="InterPro" id="IPR011989">
    <property type="entry name" value="ARM-like"/>
</dbReference>
<evidence type="ECO:0000256" key="2">
    <source>
        <dbReference type="ARBA" id="ARBA00022603"/>
    </source>
</evidence>
<evidence type="ECO:0000256" key="8">
    <source>
        <dbReference type="ARBA" id="ARBA00051897"/>
    </source>
</evidence>
<dbReference type="Gene3D" id="3.40.50.150">
    <property type="entry name" value="Vaccinia Virus protein VP39"/>
    <property type="match status" value="1"/>
</dbReference>
<evidence type="ECO:0000256" key="1">
    <source>
        <dbReference type="ARBA" id="ARBA00022555"/>
    </source>
</evidence>
<keyword evidence="3 10" id="KW-0808">Transferase</keyword>
<keyword evidence="6 10" id="KW-0694">RNA-binding</keyword>
<feature type="compositionally biased region" description="Acidic residues" evidence="11">
    <location>
        <begin position="1320"/>
        <end position="1333"/>
    </location>
</feature>
<dbReference type="NCBIfam" id="TIGR00308">
    <property type="entry name" value="TRM1"/>
    <property type="match status" value="1"/>
</dbReference>
<keyword evidence="5 10" id="KW-0819">tRNA processing</keyword>
<dbReference type="SUPFAM" id="SSF48371">
    <property type="entry name" value="ARM repeat"/>
    <property type="match status" value="1"/>
</dbReference>
<feature type="compositionally biased region" description="Acidic residues" evidence="11">
    <location>
        <begin position="1167"/>
        <end position="1179"/>
    </location>
</feature>
<feature type="region of interest" description="Disordered" evidence="11">
    <location>
        <begin position="1"/>
        <end position="29"/>
    </location>
</feature>
<dbReference type="PANTHER" id="PTHR10631">
    <property type="entry name" value="N 2 ,N 2 -DIMETHYLGUANOSINE TRNA METHYLTRANSFERASE"/>
    <property type="match status" value="1"/>
</dbReference>
<evidence type="ECO:0000256" key="10">
    <source>
        <dbReference type="PROSITE-ProRule" id="PRU00958"/>
    </source>
</evidence>
<accession>A0AAF3ELN7</accession>
<dbReference type="InterPro" id="IPR016024">
    <property type="entry name" value="ARM-type_fold"/>
</dbReference>
<dbReference type="GO" id="GO:0005634">
    <property type="term" value="C:nucleus"/>
    <property type="evidence" value="ECO:0007669"/>
    <property type="project" value="TreeGrafter"/>
</dbReference>
<sequence>MKEEDQPHKMDKSDENKTENEPEKSTIKEGKAIIAFCGPTFYNPVQEFNRDLTVSALRQFVRARLAERAKRNELKDQEENVAKAAEPAPKKKKIQIEEEDGSIRILDALSATGLRAIRFSKEVPCIASITANDFSENAVESIKKNVELNGLQHLVTPHFGDATMTMMEHRGIDKRFHCVDLDPYGSASQFLDAAVQSVADRGMLMVTCTDMAVLCGNTPEACFNKYDSIPIRMKSCHEMALRILLRAIETHANRYARYIEPLVSISVDFYVRVFVRMHTGAREAKNSAVNVGRILCCSGCHSFEVLPIIRKFQEGASLRFTPAIAKSDLMSHDQKCVHCESPLHEGGPIYTGPIHNQEFLRGILDDLTSTAEGDRLGTHDRLLGILTEASEELPDVSLYYHHDQMSNVVKCVVPKIVNVRSAILNAGYRVSGSHANPRAIKTDAPTSLLWDICRYVAKESNVKVEKMKDDLPGKKILQKPIGSTIDFKLHKGAESRAKLDQLVRFQCNRGKNWGPKPKAKGSVNSVKAGFQASCHIDEKGTNRFQQKLAGGVKEHARETKIRMTSMLSSFFSRDSRPQFPFDLTAPPFHTNNGISMCKSHKKGEIEEKVTLFAANITDLAASSLKLHAQKLKTMRHPGILTFIESAEIDGKFYLVTEPCLPLSAYFDDTSINAEQKEFIVSWGVYQVLSTLKFLHQANVSHEMVRMSIYVTPAGDWKLGNMGSSGNFKSCRTDLNQLAIAMWEVFNGFKDDISKPEPPGRMPKRLHDLYKKMATAQVEKYGAEELIRESRNTGGFFKNRFVDTLLFLEEFQLKEAHEKQAFFTNLRDHLAIFPDGVAKYKILPKLILSYEFGDAGPNILIPLFKLGHLLDEQEYQRKIVPCLVKLFSSPDRTTRVKLLERIDEFASHLTPQVVNEKIFANLATGFMDTSPAVRETTVKAMVSLAEKLNVHNLNTELMKHLARLQGTDEHGGIRTNTTICLGKIGGFLEPSNRQKILIGAFTRGLKDPFPPARMAAVLALSATQQFYSLVEVANRIVPALGPMTCDPEKQVRDQAFKSIKGFLEKLEKASENPEIIPELEAQVKAGGRGFLDSDKVPQWASWALKSLSGKFYKGAPPPTNTTTGTAAKDDDSAQAQPNVESGATLQASSALKPKVLEPTRDAEGWGSFEDEDEENDDSDVYTDARESISQHGKKQNNDNNKNGNEDNDDDWGTGWEKEMSSGLSGIELNRATTTSTAPALKKPIKSKMTATTTTGGGGGGLKLGGGSGQDKMALKGKELDNQDLDFLLGITNTPRDLSTKTAGKKATTSNTAATSAGGSWEIDDDPIGNNDFDEWGSTTVMTKAPPKLAPPPAVSSSASLQANREARRAEIAAKNEAKRREIAEKRAQQQKGIGGGKVPTKTPPAANNASTDGWEDF</sequence>
<dbReference type="Proteomes" id="UP000887575">
    <property type="component" value="Unassembled WGS sequence"/>
</dbReference>
<dbReference type="InterPro" id="IPR011009">
    <property type="entry name" value="Kinase-like_dom_sf"/>
</dbReference>
<feature type="compositionally biased region" description="Low complexity" evidence="11">
    <location>
        <begin position="1353"/>
        <end position="1362"/>
    </location>
</feature>
<dbReference type="SUPFAM" id="SSF56112">
    <property type="entry name" value="Protein kinase-like (PK-like)"/>
    <property type="match status" value="1"/>
</dbReference>
<evidence type="ECO:0000256" key="9">
    <source>
        <dbReference type="ARBA" id="ARBA00074266"/>
    </source>
</evidence>
<dbReference type="GO" id="GO:0000049">
    <property type="term" value="F:tRNA binding"/>
    <property type="evidence" value="ECO:0007669"/>
    <property type="project" value="UniProtKB-UniRule"/>
</dbReference>
<dbReference type="EC" id="2.1.1.216" evidence="7"/>
<proteinExistence type="inferred from homology"/>
<name>A0AAF3ELN7_9BILA</name>
<feature type="compositionally biased region" description="Low complexity" evidence="11">
    <location>
        <begin position="1298"/>
        <end position="1318"/>
    </location>
</feature>
<evidence type="ECO:0000256" key="5">
    <source>
        <dbReference type="ARBA" id="ARBA00022694"/>
    </source>
</evidence>
<dbReference type="Gene3D" id="1.10.510.10">
    <property type="entry name" value="Transferase(Phosphotransferase) domain 1"/>
    <property type="match status" value="1"/>
</dbReference>
<dbReference type="GO" id="GO:0160104">
    <property type="term" value="F:tRNA (guanine(26)-N2)-dimethyltransferase activity"/>
    <property type="evidence" value="ECO:0007669"/>
    <property type="project" value="UniProtKB-EC"/>
</dbReference>
<evidence type="ECO:0000313" key="12">
    <source>
        <dbReference type="Proteomes" id="UP000887575"/>
    </source>
</evidence>
<evidence type="ECO:0000313" key="13">
    <source>
        <dbReference type="WBParaSite" id="MBELARI_LOCUS14907"/>
    </source>
</evidence>
<feature type="region of interest" description="Disordered" evidence="11">
    <location>
        <begin position="1109"/>
        <end position="1272"/>
    </location>
</feature>
<feature type="compositionally biased region" description="Basic and acidic residues" evidence="11">
    <location>
        <begin position="1363"/>
        <end position="1386"/>
    </location>
</feature>
<feature type="region of interest" description="Disordered" evidence="11">
    <location>
        <begin position="1292"/>
        <end position="1416"/>
    </location>
</feature>
<keyword evidence="4 10" id="KW-0949">S-adenosyl-L-methionine</keyword>
<evidence type="ECO:0000256" key="6">
    <source>
        <dbReference type="ARBA" id="ARBA00022884"/>
    </source>
</evidence>
<keyword evidence="1 10" id="KW-0820">tRNA-binding</keyword>
<dbReference type="Gene3D" id="1.25.10.10">
    <property type="entry name" value="Leucine-rich Repeat Variant"/>
    <property type="match status" value="1"/>
</dbReference>
<protein>
    <recommendedName>
        <fullName evidence="9">tRNA (guanine(26)-N(2))-dimethyltransferase</fullName>
        <ecNumber evidence="7">2.1.1.216</ecNumber>
    </recommendedName>
</protein>
<feature type="compositionally biased region" description="Polar residues" evidence="11">
    <location>
        <begin position="1132"/>
        <end position="1148"/>
    </location>
</feature>
<dbReference type="SUPFAM" id="SSF53335">
    <property type="entry name" value="S-adenosyl-L-methionine-dependent methyltransferases"/>
    <property type="match status" value="1"/>
</dbReference>
<dbReference type="PROSITE" id="PS51626">
    <property type="entry name" value="SAM_MT_TRM1"/>
    <property type="match status" value="1"/>
</dbReference>
<evidence type="ECO:0000256" key="3">
    <source>
        <dbReference type="ARBA" id="ARBA00022679"/>
    </source>
</evidence>
<dbReference type="Gene3D" id="3.30.56.70">
    <property type="entry name" value="N2,N2-dimethylguanosine tRNA methyltransferase, C-terminal domain"/>
    <property type="match status" value="1"/>
</dbReference>
<dbReference type="InterPro" id="IPR042296">
    <property type="entry name" value="tRNA_met_Trm1_C"/>
</dbReference>
<feature type="compositionally biased region" description="Basic and acidic residues" evidence="11">
    <location>
        <begin position="1153"/>
        <end position="1162"/>
    </location>
</feature>
<keyword evidence="2 10" id="KW-0489">Methyltransferase</keyword>